<reference evidence="1" key="1">
    <citation type="journal article" date="2015" name="Nature">
        <title>Complex archaea that bridge the gap between prokaryotes and eukaryotes.</title>
        <authorList>
            <person name="Spang A."/>
            <person name="Saw J.H."/>
            <person name="Jorgensen S.L."/>
            <person name="Zaremba-Niedzwiedzka K."/>
            <person name="Martijn J."/>
            <person name="Lind A.E."/>
            <person name="van Eijk R."/>
            <person name="Schleper C."/>
            <person name="Guy L."/>
            <person name="Ettema T.J."/>
        </authorList>
    </citation>
    <scope>NUCLEOTIDE SEQUENCE</scope>
</reference>
<dbReference type="AlphaFoldDB" id="A0A0F9A071"/>
<protein>
    <submittedName>
        <fullName evidence="1">Uncharacterized protein</fullName>
    </submittedName>
</protein>
<organism evidence="1">
    <name type="scientific">marine sediment metagenome</name>
    <dbReference type="NCBI Taxonomy" id="412755"/>
    <lineage>
        <taxon>unclassified sequences</taxon>
        <taxon>metagenomes</taxon>
        <taxon>ecological metagenomes</taxon>
    </lineage>
</organism>
<evidence type="ECO:0000313" key="1">
    <source>
        <dbReference type="EMBL" id="KKK72044.1"/>
    </source>
</evidence>
<sequence>MLQLRAQTRQPTQATQRRPAIALTEASPRRRNVRAIGSKFKLTLAGTVIAGDCIGYSSGWKRALATAGTAIQTRLIALEGGVSGDEIEVANVAIIDGFTGGTLGGPLYNEEGAGVGGGYTEAAPSTTSDVNTIIGRILSATTVLAAPDTKADSTSA</sequence>
<comment type="caution">
    <text evidence="1">The sequence shown here is derived from an EMBL/GenBank/DDBJ whole genome shotgun (WGS) entry which is preliminary data.</text>
</comment>
<accession>A0A0F9A071</accession>
<dbReference type="EMBL" id="LAZR01057449">
    <property type="protein sequence ID" value="KKK72044.1"/>
    <property type="molecule type" value="Genomic_DNA"/>
</dbReference>
<proteinExistence type="predicted"/>
<gene>
    <name evidence="1" type="ORF">LCGC14_2907850</name>
</gene>
<name>A0A0F9A071_9ZZZZ</name>